<dbReference type="EMBL" id="CP008947">
    <property type="protein sequence ID" value="AII05634.1"/>
    <property type="molecule type" value="Genomic_DNA"/>
</dbReference>
<organism evidence="3 4">
    <name type="scientific">Rhodococcus opacus</name>
    <name type="common">Nocardia opaca</name>
    <dbReference type="NCBI Taxonomy" id="37919"/>
    <lineage>
        <taxon>Bacteria</taxon>
        <taxon>Bacillati</taxon>
        <taxon>Actinomycetota</taxon>
        <taxon>Actinomycetes</taxon>
        <taxon>Mycobacteriales</taxon>
        <taxon>Nocardiaceae</taxon>
        <taxon>Rhodococcus</taxon>
    </lineage>
</organism>
<accession>A0A076EQC6</accession>
<dbReference type="PANTHER" id="PTHR39428">
    <property type="entry name" value="F420H(2)-DEPENDENT QUINONE REDUCTASE RV1261C"/>
    <property type="match status" value="1"/>
</dbReference>
<name>A0A076EQC6_RHOOP</name>
<reference evidence="3 4" key="1">
    <citation type="submission" date="2014-07" db="EMBL/GenBank/DDBJ databases">
        <title>Genome Sequence of Rhodococcus opacus Strain R7, a Biodegrader of Mono- and Polycyclic Aromatic Hydrocarbons.</title>
        <authorList>
            <person name="Di Gennaro P."/>
            <person name="Zampolli J."/>
            <person name="Presti I."/>
            <person name="Cappelletti M."/>
            <person name="D'Ursi P."/>
            <person name="Orro A."/>
            <person name="Mezzelani A."/>
            <person name="Milanesi L."/>
        </authorList>
    </citation>
    <scope>NUCLEOTIDE SEQUENCE [LARGE SCALE GENOMIC DNA]</scope>
    <source>
        <strain evidence="3 4">R7</strain>
    </source>
</reference>
<dbReference type="GO" id="GO:0016491">
    <property type="term" value="F:oxidoreductase activity"/>
    <property type="evidence" value="ECO:0007669"/>
    <property type="project" value="InterPro"/>
</dbReference>
<evidence type="ECO:0000256" key="2">
    <source>
        <dbReference type="ARBA" id="ARBA00049106"/>
    </source>
</evidence>
<evidence type="ECO:0000256" key="1">
    <source>
        <dbReference type="ARBA" id="ARBA00008710"/>
    </source>
</evidence>
<gene>
    <name evidence="3" type="ORF">EP51_13775</name>
</gene>
<dbReference type="PANTHER" id="PTHR39428:SF3">
    <property type="entry name" value="DEAZAFLAVIN-DEPENDENT NITROREDUCTASE"/>
    <property type="match status" value="1"/>
</dbReference>
<sequence length="143" mass="15666">MPSDRGLKFMNAAHRALLRITGGRVGRSFGKMPAVELTTVGRKTGKVHSVMLTVPVREGDTFVVVASRGGDDRNPAWFLNLQANPVVQLSLQGNPAQSMRAHVATPEERARLWPKVTAAYKGYAGYQKKTDREIPLVLLDPTT</sequence>
<evidence type="ECO:0000313" key="3">
    <source>
        <dbReference type="EMBL" id="AII05634.1"/>
    </source>
</evidence>
<dbReference type="RefSeq" id="WP_128639576.1">
    <property type="nucleotide sequence ID" value="NZ_CP008947.1"/>
</dbReference>
<comment type="similarity">
    <text evidence="1">Belongs to the F420H(2)-dependent quinone reductase family.</text>
</comment>
<dbReference type="GO" id="GO:0070967">
    <property type="term" value="F:coenzyme F420 binding"/>
    <property type="evidence" value="ECO:0007669"/>
    <property type="project" value="TreeGrafter"/>
</dbReference>
<dbReference type="Pfam" id="PF04075">
    <property type="entry name" value="F420H2_quin_red"/>
    <property type="match status" value="1"/>
</dbReference>
<protein>
    <submittedName>
        <fullName evidence="3">Nitroreductase</fullName>
    </submittedName>
</protein>
<dbReference type="eggNOG" id="COG3832">
    <property type="taxonomic scope" value="Bacteria"/>
</dbReference>
<comment type="catalytic activity">
    <reaction evidence="2">
        <text>oxidized coenzyme F420-(gamma-L-Glu)(n) + a quinol + H(+) = reduced coenzyme F420-(gamma-L-Glu)(n) + a quinone</text>
        <dbReference type="Rhea" id="RHEA:39663"/>
        <dbReference type="Rhea" id="RHEA-COMP:12939"/>
        <dbReference type="Rhea" id="RHEA-COMP:14378"/>
        <dbReference type="ChEBI" id="CHEBI:15378"/>
        <dbReference type="ChEBI" id="CHEBI:24646"/>
        <dbReference type="ChEBI" id="CHEBI:132124"/>
        <dbReference type="ChEBI" id="CHEBI:133980"/>
        <dbReference type="ChEBI" id="CHEBI:139511"/>
    </reaction>
</comment>
<dbReference type="SUPFAM" id="SSF50475">
    <property type="entry name" value="FMN-binding split barrel"/>
    <property type="match status" value="1"/>
</dbReference>
<evidence type="ECO:0000313" key="4">
    <source>
        <dbReference type="Proteomes" id="UP000028488"/>
    </source>
</evidence>
<dbReference type="InterPro" id="IPR004378">
    <property type="entry name" value="F420H2_quin_Rdtase"/>
</dbReference>
<dbReference type="Proteomes" id="UP000028488">
    <property type="component" value="Chromosome"/>
</dbReference>
<dbReference type="NCBIfam" id="TIGR00026">
    <property type="entry name" value="hi_GC_TIGR00026"/>
    <property type="match status" value="1"/>
</dbReference>
<dbReference type="AlphaFoldDB" id="A0A076EQC6"/>
<proteinExistence type="inferred from homology"/>
<dbReference type="Gene3D" id="2.30.110.10">
    <property type="entry name" value="Electron Transport, Fmn-binding Protein, Chain A"/>
    <property type="match status" value="1"/>
</dbReference>
<dbReference type="InterPro" id="IPR012349">
    <property type="entry name" value="Split_barrel_FMN-bd"/>
</dbReference>
<dbReference type="GO" id="GO:0005886">
    <property type="term" value="C:plasma membrane"/>
    <property type="evidence" value="ECO:0007669"/>
    <property type="project" value="TreeGrafter"/>
</dbReference>